<organism evidence="2 3">
    <name type="scientific">Micromonospora carbonacea</name>
    <dbReference type="NCBI Taxonomy" id="47853"/>
    <lineage>
        <taxon>Bacteria</taxon>
        <taxon>Bacillati</taxon>
        <taxon>Actinomycetota</taxon>
        <taxon>Actinomycetes</taxon>
        <taxon>Micromonosporales</taxon>
        <taxon>Micromonosporaceae</taxon>
        <taxon>Micromonospora</taxon>
    </lineage>
</organism>
<dbReference type="EMBL" id="FMCT01000002">
    <property type="protein sequence ID" value="SCE87480.1"/>
    <property type="molecule type" value="Genomic_DNA"/>
</dbReference>
<accession>A0A1C4VU47</accession>
<dbReference type="Proteomes" id="UP000183585">
    <property type="component" value="Unassembled WGS sequence"/>
</dbReference>
<dbReference type="AlphaFoldDB" id="A0A1C4VU47"/>
<feature type="coiled-coil region" evidence="1">
    <location>
        <begin position="5"/>
        <end position="32"/>
    </location>
</feature>
<dbReference type="RefSeq" id="WP_074473361.1">
    <property type="nucleotide sequence ID" value="NZ_FMCT01000002.1"/>
</dbReference>
<reference evidence="3" key="1">
    <citation type="submission" date="2016-06" db="EMBL/GenBank/DDBJ databases">
        <authorList>
            <person name="Varghese N."/>
            <person name="Submissions Spin"/>
        </authorList>
    </citation>
    <scope>NUCLEOTIDE SEQUENCE [LARGE SCALE GENOMIC DNA]</scope>
    <source>
        <strain evidence="3">DSM 43168</strain>
    </source>
</reference>
<protein>
    <submittedName>
        <fullName evidence="2">Uncharacterized protein</fullName>
    </submittedName>
</protein>
<proteinExistence type="predicted"/>
<evidence type="ECO:0000256" key="1">
    <source>
        <dbReference type="SAM" id="Coils"/>
    </source>
</evidence>
<name>A0A1C4VU47_9ACTN</name>
<gene>
    <name evidence="2" type="ORF">GA0070563_102523</name>
</gene>
<keyword evidence="3" id="KW-1185">Reference proteome</keyword>
<evidence type="ECO:0000313" key="3">
    <source>
        <dbReference type="Proteomes" id="UP000183585"/>
    </source>
</evidence>
<sequence length="84" mass="8884">MADDLAAAVRAYEEARAAMTGAQAEADRIVAEARGNIVTARSRLAGAIVEAARNGMRQVDIVRATGYTRERVRQILRAGGVEAG</sequence>
<evidence type="ECO:0000313" key="2">
    <source>
        <dbReference type="EMBL" id="SCE87480.1"/>
    </source>
</evidence>
<keyword evidence="1" id="KW-0175">Coiled coil</keyword>